<keyword evidence="2" id="KW-1185">Reference proteome</keyword>
<dbReference type="EMBL" id="BAAAHP010000049">
    <property type="protein sequence ID" value="GAA0930436.1"/>
    <property type="molecule type" value="Genomic_DNA"/>
</dbReference>
<comment type="caution">
    <text evidence="1">The sequence shown here is derived from an EMBL/GenBank/DDBJ whole genome shotgun (WGS) entry which is preliminary data.</text>
</comment>
<name>A0ABN1PMH5_9PSEU</name>
<accession>A0ABN1PMH5</accession>
<reference evidence="1 2" key="1">
    <citation type="journal article" date="2019" name="Int. J. Syst. Evol. Microbiol.">
        <title>The Global Catalogue of Microorganisms (GCM) 10K type strain sequencing project: providing services to taxonomists for standard genome sequencing and annotation.</title>
        <authorList>
            <consortium name="The Broad Institute Genomics Platform"/>
            <consortium name="The Broad Institute Genome Sequencing Center for Infectious Disease"/>
            <person name="Wu L."/>
            <person name="Ma J."/>
        </authorList>
    </citation>
    <scope>NUCLEOTIDE SEQUENCE [LARGE SCALE GENOMIC DNA]</scope>
    <source>
        <strain evidence="1 2">JCM 11117</strain>
    </source>
</reference>
<sequence>MQHQQFGRVVDRRDREHARWGEPFGADPAVPHVLPLDRVDLEPGYRSRRRGRLYSRKTADQRWGSLAIKGKWSLLEII</sequence>
<evidence type="ECO:0000313" key="1">
    <source>
        <dbReference type="EMBL" id="GAA0930436.1"/>
    </source>
</evidence>
<proteinExistence type="predicted"/>
<gene>
    <name evidence="1" type="ORF">GCM10009559_17820</name>
</gene>
<dbReference type="Proteomes" id="UP001499967">
    <property type="component" value="Unassembled WGS sequence"/>
</dbReference>
<evidence type="ECO:0000313" key="2">
    <source>
        <dbReference type="Proteomes" id="UP001499967"/>
    </source>
</evidence>
<organism evidence="1 2">
    <name type="scientific">Pseudonocardia zijingensis</name>
    <dbReference type="NCBI Taxonomy" id="153376"/>
    <lineage>
        <taxon>Bacteria</taxon>
        <taxon>Bacillati</taxon>
        <taxon>Actinomycetota</taxon>
        <taxon>Actinomycetes</taxon>
        <taxon>Pseudonocardiales</taxon>
        <taxon>Pseudonocardiaceae</taxon>
        <taxon>Pseudonocardia</taxon>
    </lineage>
</organism>
<protein>
    <submittedName>
        <fullName evidence="1">Uncharacterized protein</fullName>
    </submittedName>
</protein>